<dbReference type="AlphaFoldDB" id="A0AAW0V644"/>
<proteinExistence type="predicted"/>
<evidence type="ECO:0000313" key="3">
    <source>
        <dbReference type="Proteomes" id="UP001487740"/>
    </source>
</evidence>
<organism evidence="2 3">
    <name type="scientific">Scylla paramamosain</name>
    <name type="common">Mud crab</name>
    <dbReference type="NCBI Taxonomy" id="85552"/>
    <lineage>
        <taxon>Eukaryota</taxon>
        <taxon>Metazoa</taxon>
        <taxon>Ecdysozoa</taxon>
        <taxon>Arthropoda</taxon>
        <taxon>Crustacea</taxon>
        <taxon>Multicrustacea</taxon>
        <taxon>Malacostraca</taxon>
        <taxon>Eumalacostraca</taxon>
        <taxon>Eucarida</taxon>
        <taxon>Decapoda</taxon>
        <taxon>Pleocyemata</taxon>
        <taxon>Brachyura</taxon>
        <taxon>Eubrachyura</taxon>
        <taxon>Portunoidea</taxon>
        <taxon>Portunidae</taxon>
        <taxon>Portuninae</taxon>
        <taxon>Scylla</taxon>
    </lineage>
</organism>
<keyword evidence="1" id="KW-0812">Transmembrane</keyword>
<evidence type="ECO:0000256" key="1">
    <source>
        <dbReference type="SAM" id="Phobius"/>
    </source>
</evidence>
<name>A0AAW0V644_SCYPA</name>
<dbReference type="EMBL" id="JARAKH010000001">
    <property type="protein sequence ID" value="KAK8407665.1"/>
    <property type="molecule type" value="Genomic_DNA"/>
</dbReference>
<sequence>MVRCASEESCRVTVRGGTGLVWVVVVVVMMMVETASAVEGSPLLNLLMSTLSDKHLKTLEEILESLKPHEVPCCWHGYDAEGFTRFG</sequence>
<gene>
    <name evidence="2" type="ORF">O3P69_002311</name>
</gene>
<dbReference type="Proteomes" id="UP001487740">
    <property type="component" value="Unassembled WGS sequence"/>
</dbReference>
<keyword evidence="1" id="KW-0472">Membrane</keyword>
<feature type="transmembrane region" description="Helical" evidence="1">
    <location>
        <begin position="12"/>
        <end position="32"/>
    </location>
</feature>
<protein>
    <submittedName>
        <fullName evidence="2">Uncharacterized protein</fullName>
    </submittedName>
</protein>
<keyword evidence="3" id="KW-1185">Reference proteome</keyword>
<reference evidence="2 3" key="1">
    <citation type="submission" date="2023-03" db="EMBL/GenBank/DDBJ databases">
        <title>High-quality genome of Scylla paramamosain provides insights in environmental adaptation.</title>
        <authorList>
            <person name="Zhang L."/>
        </authorList>
    </citation>
    <scope>NUCLEOTIDE SEQUENCE [LARGE SCALE GENOMIC DNA]</scope>
    <source>
        <strain evidence="2">LZ_2023a</strain>
        <tissue evidence="2">Muscle</tissue>
    </source>
</reference>
<keyword evidence="1" id="KW-1133">Transmembrane helix</keyword>
<comment type="caution">
    <text evidence="2">The sequence shown here is derived from an EMBL/GenBank/DDBJ whole genome shotgun (WGS) entry which is preliminary data.</text>
</comment>
<evidence type="ECO:0000313" key="2">
    <source>
        <dbReference type="EMBL" id="KAK8407665.1"/>
    </source>
</evidence>
<accession>A0AAW0V644</accession>